<dbReference type="NCBIfam" id="TIGR01499">
    <property type="entry name" value="folC"/>
    <property type="match status" value="1"/>
</dbReference>
<dbReference type="InterPro" id="IPR001645">
    <property type="entry name" value="Folylpolyglutamate_synth"/>
</dbReference>
<keyword evidence="10 21" id="KW-0547">Nucleotide-binding</keyword>
<protein>
    <recommendedName>
        <fullName evidence="7">Dihydrofolate synthase/folylpolyglutamate synthase</fullName>
        <ecNumber evidence="5">6.3.2.12</ecNumber>
        <ecNumber evidence="6">6.3.2.17</ecNumber>
    </recommendedName>
    <alternativeName>
        <fullName evidence="16">Folylpoly-gamma-glutamate synthetase-dihydrofolate synthetase</fullName>
    </alternativeName>
    <alternativeName>
        <fullName evidence="14">Folylpolyglutamate synthetase</fullName>
    </alternativeName>
    <alternativeName>
        <fullName evidence="15">Tetrahydrofolylpolyglutamate synthase</fullName>
    </alternativeName>
</protein>
<dbReference type="Pfam" id="PF08245">
    <property type="entry name" value="Mur_ligase_M"/>
    <property type="match status" value="1"/>
</dbReference>
<dbReference type="InterPro" id="IPR036615">
    <property type="entry name" value="Mur_ligase_C_dom_sf"/>
</dbReference>
<keyword evidence="11 21" id="KW-0067">ATP-binding</keyword>
<dbReference type="SUPFAM" id="SSF53623">
    <property type="entry name" value="MurD-like peptide ligases, catalytic domain"/>
    <property type="match status" value="1"/>
</dbReference>
<keyword evidence="9" id="KW-0479">Metal-binding</keyword>
<evidence type="ECO:0000256" key="2">
    <source>
        <dbReference type="ARBA" id="ARBA00004799"/>
    </source>
</evidence>
<evidence type="ECO:0000256" key="17">
    <source>
        <dbReference type="ARBA" id="ARBA00047493"/>
    </source>
</evidence>
<evidence type="ECO:0000256" key="20">
    <source>
        <dbReference type="ARBA" id="ARBA00049161"/>
    </source>
</evidence>
<keyword evidence="8 21" id="KW-0436">Ligase</keyword>
<dbReference type="NCBIfam" id="NF008101">
    <property type="entry name" value="PRK10846.1"/>
    <property type="match status" value="1"/>
</dbReference>
<dbReference type="Gene3D" id="3.90.190.20">
    <property type="entry name" value="Mur ligase, C-terminal domain"/>
    <property type="match status" value="1"/>
</dbReference>
<comment type="caution">
    <text evidence="24">The sequence shown here is derived from an EMBL/GenBank/DDBJ whole genome shotgun (WGS) entry which is preliminary data.</text>
</comment>
<evidence type="ECO:0000256" key="21">
    <source>
        <dbReference type="PIRNR" id="PIRNR001563"/>
    </source>
</evidence>
<dbReference type="SUPFAM" id="SSF53244">
    <property type="entry name" value="MurD-like peptide ligases, peptide-binding domain"/>
    <property type="match status" value="1"/>
</dbReference>
<evidence type="ECO:0000256" key="16">
    <source>
        <dbReference type="ARBA" id="ARBA00032510"/>
    </source>
</evidence>
<keyword evidence="12" id="KW-0460">Magnesium</keyword>
<evidence type="ECO:0000256" key="15">
    <source>
        <dbReference type="ARBA" id="ARBA00030592"/>
    </source>
</evidence>
<gene>
    <name evidence="24" type="primary">folC</name>
    <name evidence="24" type="ORF">ACFOEI_09695</name>
</gene>
<dbReference type="InterPro" id="IPR004101">
    <property type="entry name" value="Mur_ligase_C"/>
</dbReference>
<evidence type="ECO:0000256" key="6">
    <source>
        <dbReference type="ARBA" id="ARBA00013025"/>
    </source>
</evidence>
<evidence type="ECO:0000256" key="13">
    <source>
        <dbReference type="ARBA" id="ARBA00022909"/>
    </source>
</evidence>
<evidence type="ECO:0000256" key="9">
    <source>
        <dbReference type="ARBA" id="ARBA00022723"/>
    </source>
</evidence>
<feature type="domain" description="Mur ligase central" evidence="23">
    <location>
        <begin position="49"/>
        <end position="194"/>
    </location>
</feature>
<evidence type="ECO:0000256" key="12">
    <source>
        <dbReference type="ARBA" id="ARBA00022842"/>
    </source>
</evidence>
<evidence type="ECO:0000256" key="18">
    <source>
        <dbReference type="ARBA" id="ARBA00047808"/>
    </source>
</evidence>
<evidence type="ECO:0000256" key="19">
    <source>
        <dbReference type="ARBA" id="ARBA00049035"/>
    </source>
</evidence>
<comment type="catalytic activity">
    <reaction evidence="20">
        <text>7,8-dihydropteroate + L-glutamate + ATP = 7,8-dihydrofolate + ADP + phosphate + H(+)</text>
        <dbReference type="Rhea" id="RHEA:23584"/>
        <dbReference type="ChEBI" id="CHEBI:15378"/>
        <dbReference type="ChEBI" id="CHEBI:17839"/>
        <dbReference type="ChEBI" id="CHEBI:29985"/>
        <dbReference type="ChEBI" id="CHEBI:30616"/>
        <dbReference type="ChEBI" id="CHEBI:43474"/>
        <dbReference type="ChEBI" id="CHEBI:57451"/>
        <dbReference type="ChEBI" id="CHEBI:456216"/>
        <dbReference type="EC" id="6.3.2.12"/>
    </reaction>
</comment>
<comment type="catalytic activity">
    <reaction evidence="18">
        <text>10-formyltetrahydrofolyl-(gamma-L-Glu)(n) + L-glutamate + ATP = 10-formyltetrahydrofolyl-(gamma-L-Glu)(n+1) + ADP + phosphate + H(+)</text>
        <dbReference type="Rhea" id="RHEA:51904"/>
        <dbReference type="Rhea" id="RHEA-COMP:13088"/>
        <dbReference type="Rhea" id="RHEA-COMP:14300"/>
        <dbReference type="ChEBI" id="CHEBI:15378"/>
        <dbReference type="ChEBI" id="CHEBI:29985"/>
        <dbReference type="ChEBI" id="CHEBI:30616"/>
        <dbReference type="ChEBI" id="CHEBI:43474"/>
        <dbReference type="ChEBI" id="CHEBI:134413"/>
        <dbReference type="ChEBI" id="CHEBI:456216"/>
        <dbReference type="EC" id="6.3.2.17"/>
    </reaction>
</comment>
<dbReference type="EC" id="6.3.2.12" evidence="5"/>
<dbReference type="EC" id="6.3.2.17" evidence="6"/>
<sequence>MSDASLKDWLTRLERQHPVSIDLGLERVAEVACRMGLLDSPIAKRIITVAGTNGKGSTVAMLESLGRAHGLSTATYTSPHLLRYNERLRLDGVEAEDRLLVDGFERVEAARLAPEPVSLTYFEAGTLAAFWAIAQRRPELAILEVGLGGRLDAVNVIDPDVAVITTIAQDHAAFLGTDLEQIGREKAGIMRRMRPVVLGSERLPSSVRQVALAVGAGIHGLGEDFRHSDETGVEGSWAWEGRDGHGNPTTLMRLPDPQLPRDNAASALQALYLADVTLDNEACRRGFADVQLPGRMQWLGKWCLDVAHNPHAAHYLASRLAQRVPPARRIGLLGMLGDKDATGVVAALSPQVDGWVAVSLEGERARSASELAVLLESHGQAVLHQAPSPAAGAEWLMQVLDEEDEALVCGSFFTVAGVLEWFSMRRVDAAHEPASTARRKT</sequence>
<comment type="function">
    <text evidence="1">Functions in two distinct reactions of the de novo folate biosynthetic pathway. Catalyzes the addition of a glutamate residue to dihydropteroate (7,8-dihydropteroate or H2Pte) to form dihydrofolate (7,8-dihydrofolate monoglutamate or H2Pte-Glu). Also catalyzes successive additions of L-glutamate to tetrahydrofolate or 10-formyltetrahydrofolate or 5,10-methylenetetrahydrofolate, leading to folylpolyglutamate derivatives.</text>
</comment>
<dbReference type="EMBL" id="JBHRUH010000015">
    <property type="protein sequence ID" value="MFC3292345.1"/>
    <property type="molecule type" value="Genomic_DNA"/>
</dbReference>
<evidence type="ECO:0000256" key="8">
    <source>
        <dbReference type="ARBA" id="ARBA00022598"/>
    </source>
</evidence>
<evidence type="ECO:0000256" key="5">
    <source>
        <dbReference type="ARBA" id="ARBA00013023"/>
    </source>
</evidence>
<dbReference type="PANTHER" id="PTHR11136:SF0">
    <property type="entry name" value="DIHYDROFOLATE SYNTHETASE-RELATED"/>
    <property type="match status" value="1"/>
</dbReference>
<dbReference type="RefSeq" id="WP_019017954.1">
    <property type="nucleotide sequence ID" value="NZ_BMXD01000002.1"/>
</dbReference>
<comment type="catalytic activity">
    <reaction evidence="17">
        <text>(6S)-5,6,7,8-tetrahydrofolyl-(gamma-L-Glu)(n) + L-glutamate + ATP = (6S)-5,6,7,8-tetrahydrofolyl-(gamma-L-Glu)(n+1) + ADP + phosphate + H(+)</text>
        <dbReference type="Rhea" id="RHEA:10580"/>
        <dbReference type="Rhea" id="RHEA-COMP:14738"/>
        <dbReference type="Rhea" id="RHEA-COMP:14740"/>
        <dbReference type="ChEBI" id="CHEBI:15378"/>
        <dbReference type="ChEBI" id="CHEBI:29985"/>
        <dbReference type="ChEBI" id="CHEBI:30616"/>
        <dbReference type="ChEBI" id="CHEBI:43474"/>
        <dbReference type="ChEBI" id="CHEBI:141005"/>
        <dbReference type="ChEBI" id="CHEBI:456216"/>
        <dbReference type="EC" id="6.3.2.17"/>
    </reaction>
</comment>
<dbReference type="PANTHER" id="PTHR11136">
    <property type="entry name" value="FOLYLPOLYGLUTAMATE SYNTHASE-RELATED"/>
    <property type="match status" value="1"/>
</dbReference>
<reference evidence="25" key="1">
    <citation type="journal article" date="2019" name="Int. J. Syst. Evol. Microbiol.">
        <title>The Global Catalogue of Microorganisms (GCM) 10K type strain sequencing project: providing services to taxonomists for standard genome sequencing and annotation.</title>
        <authorList>
            <consortium name="The Broad Institute Genomics Platform"/>
            <consortium name="The Broad Institute Genome Sequencing Center for Infectious Disease"/>
            <person name="Wu L."/>
            <person name="Ma J."/>
        </authorList>
    </citation>
    <scope>NUCLEOTIDE SEQUENCE [LARGE SCALE GENOMIC DNA]</scope>
    <source>
        <strain evidence="25">KCTC 12847</strain>
    </source>
</reference>
<dbReference type="InterPro" id="IPR013221">
    <property type="entry name" value="Mur_ligase_cen"/>
</dbReference>
<comment type="pathway">
    <text evidence="3">Cofactor biosynthesis; tetrahydrofolylpolyglutamate biosynthesis.</text>
</comment>
<organism evidence="24 25">
    <name type="scientific">Modicisalibacter luteus</name>
    <dbReference type="NCBI Taxonomy" id="453962"/>
    <lineage>
        <taxon>Bacteria</taxon>
        <taxon>Pseudomonadati</taxon>
        <taxon>Pseudomonadota</taxon>
        <taxon>Gammaproteobacteria</taxon>
        <taxon>Oceanospirillales</taxon>
        <taxon>Halomonadaceae</taxon>
        <taxon>Modicisalibacter</taxon>
    </lineage>
</organism>
<evidence type="ECO:0000259" key="23">
    <source>
        <dbReference type="Pfam" id="PF08245"/>
    </source>
</evidence>
<proteinExistence type="inferred from homology"/>
<accession>A0ABV7M1E0</accession>
<keyword evidence="25" id="KW-1185">Reference proteome</keyword>
<dbReference type="GO" id="GO:0008841">
    <property type="term" value="F:dihydrofolate synthase activity"/>
    <property type="evidence" value="ECO:0007669"/>
    <property type="project" value="UniProtKB-EC"/>
</dbReference>
<evidence type="ECO:0000256" key="14">
    <source>
        <dbReference type="ARBA" id="ARBA00030048"/>
    </source>
</evidence>
<evidence type="ECO:0000313" key="25">
    <source>
        <dbReference type="Proteomes" id="UP001595640"/>
    </source>
</evidence>
<comment type="pathway">
    <text evidence="2">Cofactor biosynthesis; tetrahydrofolate biosynthesis; 7,8-dihydrofolate from 2-amino-4-hydroxy-6-hydroxymethyl-7,8-dihydropteridine diphosphate and 4-aminobenzoate: step 2/2.</text>
</comment>
<dbReference type="Gene3D" id="3.40.1190.10">
    <property type="entry name" value="Mur-like, catalytic domain"/>
    <property type="match status" value="1"/>
</dbReference>
<keyword evidence="13" id="KW-0289">Folate biosynthesis</keyword>
<feature type="domain" description="Mur ligase C-terminal" evidence="22">
    <location>
        <begin position="294"/>
        <end position="412"/>
    </location>
</feature>
<evidence type="ECO:0000313" key="24">
    <source>
        <dbReference type="EMBL" id="MFC3292345.1"/>
    </source>
</evidence>
<comment type="catalytic activity">
    <reaction evidence="19">
        <text>(6R)-5,10-methylenetetrahydrofolyl-(gamma-L-Glu)(n) + L-glutamate + ATP = (6R)-5,10-methylenetetrahydrofolyl-(gamma-L-Glu)(n+1) + ADP + phosphate + H(+)</text>
        <dbReference type="Rhea" id="RHEA:51912"/>
        <dbReference type="Rhea" id="RHEA-COMP:13257"/>
        <dbReference type="Rhea" id="RHEA-COMP:13258"/>
        <dbReference type="ChEBI" id="CHEBI:15378"/>
        <dbReference type="ChEBI" id="CHEBI:29985"/>
        <dbReference type="ChEBI" id="CHEBI:30616"/>
        <dbReference type="ChEBI" id="CHEBI:43474"/>
        <dbReference type="ChEBI" id="CHEBI:136572"/>
        <dbReference type="ChEBI" id="CHEBI:456216"/>
        <dbReference type="EC" id="6.3.2.17"/>
    </reaction>
</comment>
<comment type="similarity">
    <text evidence="4 21">Belongs to the folylpolyglutamate synthase family.</text>
</comment>
<dbReference type="PIRSF" id="PIRSF001563">
    <property type="entry name" value="Folylpolyglu_synth"/>
    <property type="match status" value="1"/>
</dbReference>
<evidence type="ECO:0000256" key="3">
    <source>
        <dbReference type="ARBA" id="ARBA00005150"/>
    </source>
</evidence>
<evidence type="ECO:0000256" key="1">
    <source>
        <dbReference type="ARBA" id="ARBA00002714"/>
    </source>
</evidence>
<evidence type="ECO:0000256" key="10">
    <source>
        <dbReference type="ARBA" id="ARBA00022741"/>
    </source>
</evidence>
<dbReference type="Pfam" id="PF02875">
    <property type="entry name" value="Mur_ligase_C"/>
    <property type="match status" value="1"/>
</dbReference>
<dbReference type="Proteomes" id="UP001595640">
    <property type="component" value="Unassembled WGS sequence"/>
</dbReference>
<dbReference type="InterPro" id="IPR036565">
    <property type="entry name" value="Mur-like_cat_sf"/>
</dbReference>
<evidence type="ECO:0000259" key="22">
    <source>
        <dbReference type="Pfam" id="PF02875"/>
    </source>
</evidence>
<evidence type="ECO:0000256" key="4">
    <source>
        <dbReference type="ARBA" id="ARBA00008276"/>
    </source>
</evidence>
<evidence type="ECO:0000256" key="7">
    <source>
        <dbReference type="ARBA" id="ARBA00019357"/>
    </source>
</evidence>
<name>A0ABV7M1E0_9GAMM</name>
<dbReference type="GO" id="GO:0004326">
    <property type="term" value="F:tetrahydrofolylpolyglutamate synthase activity"/>
    <property type="evidence" value="ECO:0007669"/>
    <property type="project" value="UniProtKB-EC"/>
</dbReference>
<evidence type="ECO:0000256" key="11">
    <source>
        <dbReference type="ARBA" id="ARBA00022840"/>
    </source>
</evidence>